<dbReference type="AlphaFoldDB" id="A0A1I0FJ92"/>
<dbReference type="NCBIfam" id="NF002060">
    <property type="entry name" value="PRK00892.1"/>
    <property type="match status" value="1"/>
</dbReference>
<dbReference type="CDD" id="cd03352">
    <property type="entry name" value="LbH_LpxD"/>
    <property type="match status" value="1"/>
</dbReference>
<dbReference type="InterPro" id="IPR011004">
    <property type="entry name" value="Trimer_LpxA-like_sf"/>
</dbReference>
<proteinExistence type="predicted"/>
<keyword evidence="5" id="KW-0443">Lipid metabolism</keyword>
<evidence type="ECO:0000256" key="5">
    <source>
        <dbReference type="ARBA" id="ARBA00023098"/>
    </source>
</evidence>
<name>A0A1I0FJ92_9FIRM</name>
<evidence type="ECO:0000313" key="7">
    <source>
        <dbReference type="EMBL" id="SET58417.1"/>
    </source>
</evidence>
<dbReference type="Pfam" id="PF00132">
    <property type="entry name" value="Hexapep"/>
    <property type="match status" value="1"/>
</dbReference>
<gene>
    <name evidence="7" type="ORF">SAMN04487771_102622</name>
</gene>
<sequence>MKSSEILSFLDQEGIEYEAVRISDVEIDGYSSLFNYRERTMTFIVPERHFADYAEQFSTIKIPFMIIGETEEDSPVFSSVIRVKSPRRVFFALLDGLFEKAPGADITGISADPEVYKKNSYIAPTATIGKNVRIGVGCVIEGNVVIGDNTEIHHNVVIRNKTRIGANCTIHSGTVIGEYGFGYVKNEQNEKTMLRHYGGVVIEDDVHIGDNCVIIRGAIDDTIIHKGVKINTMVHIAHNDEIGANTLITSPCHVCGSVKIGENCHIAGATIRNQRNVGANATVGLGAVVVKDVDGGLTVVGNPAKPLVK</sequence>
<keyword evidence="1" id="KW-0444">Lipid biosynthesis</keyword>
<accession>A0A1I0FJ92</accession>
<evidence type="ECO:0000256" key="6">
    <source>
        <dbReference type="ARBA" id="ARBA00023315"/>
    </source>
</evidence>
<evidence type="ECO:0000256" key="3">
    <source>
        <dbReference type="ARBA" id="ARBA00022679"/>
    </source>
</evidence>
<dbReference type="Gene3D" id="2.160.10.10">
    <property type="entry name" value="Hexapeptide repeat proteins"/>
    <property type="match status" value="1"/>
</dbReference>
<dbReference type="Proteomes" id="UP000199820">
    <property type="component" value="Unassembled WGS sequence"/>
</dbReference>
<evidence type="ECO:0000313" key="8">
    <source>
        <dbReference type="Proteomes" id="UP000199820"/>
    </source>
</evidence>
<dbReference type="RefSeq" id="WP_074649669.1">
    <property type="nucleotide sequence ID" value="NZ_FOIL01000026.1"/>
</dbReference>
<dbReference type="SUPFAM" id="SSF51161">
    <property type="entry name" value="Trimeric LpxA-like enzymes"/>
    <property type="match status" value="1"/>
</dbReference>
<dbReference type="EMBL" id="FOIL01000026">
    <property type="protein sequence ID" value="SET58417.1"/>
    <property type="molecule type" value="Genomic_DNA"/>
</dbReference>
<organism evidence="7 8">
    <name type="scientific">[Clostridium] aminophilum</name>
    <dbReference type="NCBI Taxonomy" id="1526"/>
    <lineage>
        <taxon>Bacteria</taxon>
        <taxon>Bacillati</taxon>
        <taxon>Bacillota</taxon>
        <taxon>Clostridia</taxon>
        <taxon>Lachnospirales</taxon>
        <taxon>Lachnospiraceae</taxon>
    </lineage>
</organism>
<keyword evidence="2" id="KW-0441">Lipid A biosynthesis</keyword>
<dbReference type="InterPro" id="IPR001451">
    <property type="entry name" value="Hexapep"/>
</dbReference>
<keyword evidence="4" id="KW-0677">Repeat</keyword>
<dbReference type="OrthoDB" id="9784739at2"/>
<evidence type="ECO:0000256" key="1">
    <source>
        <dbReference type="ARBA" id="ARBA00022516"/>
    </source>
</evidence>
<dbReference type="InterPro" id="IPR018357">
    <property type="entry name" value="Hexapep_transf_CS"/>
</dbReference>
<reference evidence="7 8" key="1">
    <citation type="submission" date="2016-10" db="EMBL/GenBank/DDBJ databases">
        <authorList>
            <person name="de Groot N.N."/>
        </authorList>
    </citation>
    <scope>NUCLEOTIDE SEQUENCE [LARGE SCALE GENOMIC DNA]</scope>
    <source>
        <strain evidence="7 8">KH1P1</strain>
    </source>
</reference>
<dbReference type="GO" id="GO:0009245">
    <property type="term" value="P:lipid A biosynthetic process"/>
    <property type="evidence" value="ECO:0007669"/>
    <property type="project" value="UniProtKB-KW"/>
</dbReference>
<keyword evidence="8" id="KW-1185">Reference proteome</keyword>
<dbReference type="GO" id="GO:0016410">
    <property type="term" value="F:N-acyltransferase activity"/>
    <property type="evidence" value="ECO:0007669"/>
    <property type="project" value="InterPro"/>
</dbReference>
<evidence type="ECO:0000256" key="4">
    <source>
        <dbReference type="ARBA" id="ARBA00022737"/>
    </source>
</evidence>
<dbReference type="PANTHER" id="PTHR43378:SF2">
    <property type="entry name" value="UDP-3-O-ACYLGLUCOSAMINE N-ACYLTRANSFERASE 1, MITOCHONDRIAL-RELATED"/>
    <property type="match status" value="1"/>
</dbReference>
<keyword evidence="3 7" id="KW-0808">Transferase</keyword>
<evidence type="ECO:0000256" key="2">
    <source>
        <dbReference type="ARBA" id="ARBA00022556"/>
    </source>
</evidence>
<keyword evidence="6 7" id="KW-0012">Acyltransferase</keyword>
<dbReference type="GO" id="GO:0016020">
    <property type="term" value="C:membrane"/>
    <property type="evidence" value="ECO:0007669"/>
    <property type="project" value="GOC"/>
</dbReference>
<dbReference type="InterPro" id="IPR007691">
    <property type="entry name" value="LpxD"/>
</dbReference>
<dbReference type="PROSITE" id="PS00101">
    <property type="entry name" value="HEXAPEP_TRANSFERASES"/>
    <property type="match status" value="1"/>
</dbReference>
<dbReference type="PANTHER" id="PTHR43378">
    <property type="entry name" value="UDP-3-O-ACYLGLUCOSAMINE N-ACYLTRANSFERASE"/>
    <property type="match status" value="1"/>
</dbReference>
<protein>
    <submittedName>
        <fullName evidence="7">UDP-3-O-[3-hydroxymyristoyl] glucosamine N-acyltransferase</fullName>
    </submittedName>
</protein>